<dbReference type="InterPro" id="IPR042099">
    <property type="entry name" value="ANL_N_sf"/>
</dbReference>
<evidence type="ECO:0000256" key="1">
    <source>
        <dbReference type="ARBA" id="ARBA00022741"/>
    </source>
</evidence>
<dbReference type="RefSeq" id="WP_283444775.1">
    <property type="nucleotide sequence ID" value="NZ_FXUL01000024.1"/>
</dbReference>
<evidence type="ECO:0000313" key="5">
    <source>
        <dbReference type="Proteomes" id="UP001158049"/>
    </source>
</evidence>
<dbReference type="Pfam" id="PF23562">
    <property type="entry name" value="AMP-binding_C_3"/>
    <property type="match status" value="1"/>
</dbReference>
<organism evidence="4 5">
    <name type="scientific">Noviherbaspirillum suwonense</name>
    <dbReference type="NCBI Taxonomy" id="1224511"/>
    <lineage>
        <taxon>Bacteria</taxon>
        <taxon>Pseudomonadati</taxon>
        <taxon>Pseudomonadota</taxon>
        <taxon>Betaproteobacteria</taxon>
        <taxon>Burkholderiales</taxon>
        <taxon>Oxalobacteraceae</taxon>
        <taxon>Noviherbaspirillum</taxon>
    </lineage>
</organism>
<dbReference type="PANTHER" id="PTHR43272">
    <property type="entry name" value="LONG-CHAIN-FATTY-ACID--COA LIGASE"/>
    <property type="match status" value="1"/>
</dbReference>
<comment type="caution">
    <text evidence="4">The sequence shown here is derived from an EMBL/GenBank/DDBJ whole genome shotgun (WGS) entry which is preliminary data.</text>
</comment>
<dbReference type="InterPro" id="IPR020845">
    <property type="entry name" value="AMP-binding_CS"/>
</dbReference>
<dbReference type="SUPFAM" id="SSF56801">
    <property type="entry name" value="Acetyl-CoA synthetase-like"/>
    <property type="match status" value="1"/>
</dbReference>
<dbReference type="PANTHER" id="PTHR43272:SF33">
    <property type="entry name" value="AMP-BINDING DOMAIN-CONTAINING PROTEIN-RELATED"/>
    <property type="match status" value="1"/>
</dbReference>
<dbReference type="PROSITE" id="PS00455">
    <property type="entry name" value="AMP_BINDING"/>
    <property type="match status" value="1"/>
</dbReference>
<evidence type="ECO:0000313" key="4">
    <source>
        <dbReference type="EMBL" id="SMP76517.1"/>
    </source>
</evidence>
<reference evidence="4 5" key="1">
    <citation type="submission" date="2017-05" db="EMBL/GenBank/DDBJ databases">
        <authorList>
            <person name="Varghese N."/>
            <person name="Submissions S."/>
        </authorList>
    </citation>
    <scope>NUCLEOTIDE SEQUENCE [LARGE SCALE GENOMIC DNA]</scope>
    <source>
        <strain evidence="4 5">DSM 26001</strain>
    </source>
</reference>
<dbReference type="InterPro" id="IPR000873">
    <property type="entry name" value="AMP-dep_synth/lig_dom"/>
</dbReference>
<evidence type="ECO:0000259" key="3">
    <source>
        <dbReference type="Pfam" id="PF00501"/>
    </source>
</evidence>
<dbReference type="Gene3D" id="3.40.50.12780">
    <property type="entry name" value="N-terminal domain of ligase-like"/>
    <property type="match status" value="1"/>
</dbReference>
<keyword evidence="5" id="KW-1185">Reference proteome</keyword>
<keyword evidence="2" id="KW-0067">ATP-binding</keyword>
<protein>
    <submittedName>
        <fullName evidence="4">Long-chain acyl-CoA synthetase</fullName>
    </submittedName>
</protein>
<evidence type="ECO:0000256" key="2">
    <source>
        <dbReference type="ARBA" id="ARBA00022840"/>
    </source>
</evidence>
<dbReference type="Pfam" id="PF00501">
    <property type="entry name" value="AMP-binding"/>
    <property type="match status" value="1"/>
</dbReference>
<gene>
    <name evidence="4" type="ORF">SAMN06295970_12471</name>
</gene>
<feature type="domain" description="AMP-dependent synthetase/ligase" evidence="3">
    <location>
        <begin position="33"/>
        <end position="449"/>
    </location>
</feature>
<dbReference type="EMBL" id="FXUL01000024">
    <property type="protein sequence ID" value="SMP76517.1"/>
    <property type="molecule type" value="Genomic_DNA"/>
</dbReference>
<dbReference type="Proteomes" id="UP001158049">
    <property type="component" value="Unassembled WGS sequence"/>
</dbReference>
<proteinExistence type="predicted"/>
<accession>A0ABY1QRA4</accession>
<name>A0ABY1QRA4_9BURK</name>
<keyword evidence="1" id="KW-0547">Nucleotide-binding</keyword>
<sequence length="650" mass="72057">MQRTDADIDTVKGGNTATWDLGVETTLIRILARNAELLGKRVAMREKKLGIWQETTWSQMLDATLACAAGMESLGFGTDDALLVLGDNRPRLYMGMLAAGMLGGYAMPVYPDATHDEIHHFMHEANVRFVLAEDQEQVDKVLDLGDQGAAISNIIYDEPRGLTSYPNSGLVSWEKLQAIGADRLRAEPKLRNTLIERARPEGPAVFVHSSGTTGKPKGVVLSHRNLLAGVGNAHRGGAFTFGEDILAYLPMAWVGDFAITVGAGIALHFTINIPERQETVLHDLRQVAPTFYLAAPRSWDNMLTTIQVRMEDSTPLKKWLYDVSMNSALAAERRKLEGKKSSLKERVMRQLGEWLIFGPIKDQLGLTRLRNAFTGGEAIGEDTFVFYRALGVKLRQFYGQTESSAFNALQDAEEVRLHTVGRPLPGVEVKIGDNGEIMVRSGSVFSGYYKLENATREALKDGWLRTGDAGYVEPDGQVVVLGRLSEVVHTAKGERYIPNYIENRLKFSPYIKDVAVLGSSRETLAAIICIDKEPVGHWAEIRGISYMSYADLSQNPEVIELVTAAVKRVNSILPDGLKLHHFVSLHKEFDPDDGEVTRTRKLRRNVVEERYAPIIDAIYGGQKTVTMKAQITYESGEVGTIERQLSVQEI</sequence>